<dbReference type="PROSITE" id="PS51819">
    <property type="entry name" value="VOC"/>
    <property type="match status" value="1"/>
</dbReference>
<sequence length="124" mass="13920">MNMNQVTLPVTDMPACVAFYLTLGFTQIVSTDHYARFSCPGNGATFSLSLVETTGGNNAVIYFEHEPLDSWVNDLISKGITFDQMPTDMPYLWREAILHDPSGNCVKLYWAGENRLNPPWKIIS</sequence>
<dbReference type="RefSeq" id="WP_038446272.1">
    <property type="nucleotide sequence ID" value="NZ_CP008896.1"/>
</dbReference>
<dbReference type="Pfam" id="PF00903">
    <property type="entry name" value="Glyoxalase"/>
    <property type="match status" value="1"/>
</dbReference>
<feature type="domain" description="VOC" evidence="1">
    <location>
        <begin position="2"/>
        <end position="111"/>
    </location>
</feature>
<organism evidence="2 3">
    <name type="scientific">Pseudomonas fluorescens</name>
    <dbReference type="NCBI Taxonomy" id="294"/>
    <lineage>
        <taxon>Bacteria</taxon>
        <taxon>Pseudomonadati</taxon>
        <taxon>Pseudomonadota</taxon>
        <taxon>Gammaproteobacteria</taxon>
        <taxon>Pseudomonadales</taxon>
        <taxon>Pseudomonadaceae</taxon>
        <taxon>Pseudomonas</taxon>
    </lineage>
</organism>
<evidence type="ECO:0000313" key="2">
    <source>
        <dbReference type="EMBL" id="SUD29307.1"/>
    </source>
</evidence>
<reference evidence="2 3" key="1">
    <citation type="submission" date="2018-06" db="EMBL/GenBank/DDBJ databases">
        <authorList>
            <consortium name="Pathogen Informatics"/>
            <person name="Doyle S."/>
        </authorList>
    </citation>
    <scope>NUCLEOTIDE SEQUENCE [LARGE SCALE GENOMIC DNA]</scope>
    <source>
        <strain evidence="2 3">NCTC10392</strain>
    </source>
</reference>
<dbReference type="InterPro" id="IPR037523">
    <property type="entry name" value="VOC_core"/>
</dbReference>
<dbReference type="AlphaFoldDB" id="A0A379I8W3"/>
<dbReference type="Gene3D" id="3.10.180.10">
    <property type="entry name" value="2,3-Dihydroxybiphenyl 1,2-Dioxygenase, domain 1"/>
    <property type="match status" value="1"/>
</dbReference>
<dbReference type="EMBL" id="UGUS01000002">
    <property type="protein sequence ID" value="SUD29307.1"/>
    <property type="molecule type" value="Genomic_DNA"/>
</dbReference>
<dbReference type="OrthoDB" id="4265398at2"/>
<gene>
    <name evidence="2" type="ORF">NCTC10392_01239</name>
</gene>
<evidence type="ECO:0000259" key="1">
    <source>
        <dbReference type="PROSITE" id="PS51819"/>
    </source>
</evidence>
<dbReference type="KEGG" id="pfn:HZ99_23345"/>
<dbReference type="InterPro" id="IPR004360">
    <property type="entry name" value="Glyas_Fos-R_dOase_dom"/>
</dbReference>
<accession>A0A379I8W3</accession>
<protein>
    <submittedName>
        <fullName evidence="2">Glyoxalase-like domain</fullName>
    </submittedName>
</protein>
<name>A0A379I8W3_PSEFL</name>
<dbReference type="InterPro" id="IPR029068">
    <property type="entry name" value="Glyas_Bleomycin-R_OHBP_Dase"/>
</dbReference>
<evidence type="ECO:0000313" key="3">
    <source>
        <dbReference type="Proteomes" id="UP000255125"/>
    </source>
</evidence>
<dbReference type="SUPFAM" id="SSF54593">
    <property type="entry name" value="Glyoxalase/Bleomycin resistance protein/Dihydroxybiphenyl dioxygenase"/>
    <property type="match status" value="1"/>
</dbReference>
<dbReference type="Proteomes" id="UP000255125">
    <property type="component" value="Unassembled WGS sequence"/>
</dbReference>
<proteinExistence type="predicted"/>